<evidence type="ECO:0000313" key="14">
    <source>
        <dbReference type="Proteomes" id="UP000196536"/>
    </source>
</evidence>
<evidence type="ECO:0000256" key="4">
    <source>
        <dbReference type="ARBA" id="ARBA00022741"/>
    </source>
</evidence>
<keyword evidence="2" id="KW-0639">Primosome</keyword>
<dbReference type="RefSeq" id="WP_087620621.1">
    <property type="nucleotide sequence ID" value="NZ_NEXX01000003.1"/>
</dbReference>
<dbReference type="InterPro" id="IPR016136">
    <property type="entry name" value="DNA_helicase_N/primase_C"/>
</dbReference>
<evidence type="ECO:0000256" key="11">
    <source>
        <dbReference type="ARBA" id="ARBA00048954"/>
    </source>
</evidence>
<dbReference type="EC" id="5.6.2.3" evidence="10"/>
<evidence type="ECO:0000256" key="10">
    <source>
        <dbReference type="ARBA" id="ARBA00044969"/>
    </source>
</evidence>
<dbReference type="GO" id="GO:0005829">
    <property type="term" value="C:cytosol"/>
    <property type="evidence" value="ECO:0007669"/>
    <property type="project" value="TreeGrafter"/>
</dbReference>
<dbReference type="PANTHER" id="PTHR30153">
    <property type="entry name" value="REPLICATIVE DNA HELICASE DNAB"/>
    <property type="match status" value="1"/>
</dbReference>
<dbReference type="GO" id="GO:0005524">
    <property type="term" value="F:ATP binding"/>
    <property type="evidence" value="ECO:0007669"/>
    <property type="project" value="UniProtKB-KW"/>
</dbReference>
<dbReference type="CDD" id="cd00984">
    <property type="entry name" value="DnaB_C"/>
    <property type="match status" value="1"/>
</dbReference>
<feature type="domain" description="SF4 helicase" evidence="12">
    <location>
        <begin position="177"/>
        <end position="443"/>
    </location>
</feature>
<dbReference type="OrthoDB" id="9773982at2"/>
<keyword evidence="4" id="KW-0547">Nucleotide-binding</keyword>
<proteinExistence type="inferred from homology"/>
<comment type="similarity">
    <text evidence="1">Belongs to the helicase family. DnaB subfamily.</text>
</comment>
<keyword evidence="5" id="KW-0378">Hydrolase</keyword>
<dbReference type="PANTHER" id="PTHR30153:SF2">
    <property type="entry name" value="REPLICATIVE DNA HELICASE"/>
    <property type="match status" value="1"/>
</dbReference>
<evidence type="ECO:0000256" key="5">
    <source>
        <dbReference type="ARBA" id="ARBA00022801"/>
    </source>
</evidence>
<dbReference type="InterPro" id="IPR036185">
    <property type="entry name" value="DNA_heli_DnaB-like_N_sf"/>
</dbReference>
<keyword evidence="14" id="KW-1185">Reference proteome</keyword>
<dbReference type="GO" id="GO:0006269">
    <property type="term" value="P:DNA replication, synthesis of primer"/>
    <property type="evidence" value="ECO:0007669"/>
    <property type="project" value="UniProtKB-KW"/>
</dbReference>
<keyword evidence="6" id="KW-0347">Helicase</keyword>
<evidence type="ECO:0000256" key="9">
    <source>
        <dbReference type="ARBA" id="ARBA00023235"/>
    </source>
</evidence>
<comment type="caution">
    <text evidence="13">The sequence shown here is derived from an EMBL/GenBank/DDBJ whole genome shotgun (WGS) entry which is preliminary data.</text>
</comment>
<dbReference type="GO" id="GO:0043139">
    <property type="term" value="F:5'-3' DNA helicase activity"/>
    <property type="evidence" value="ECO:0007669"/>
    <property type="project" value="UniProtKB-EC"/>
</dbReference>
<evidence type="ECO:0000256" key="2">
    <source>
        <dbReference type="ARBA" id="ARBA00022515"/>
    </source>
</evidence>
<dbReference type="PROSITE" id="PS51199">
    <property type="entry name" value="SF4_HELICASE"/>
    <property type="match status" value="1"/>
</dbReference>
<evidence type="ECO:0000256" key="7">
    <source>
        <dbReference type="ARBA" id="ARBA00022840"/>
    </source>
</evidence>
<dbReference type="SUPFAM" id="SSF52540">
    <property type="entry name" value="P-loop containing nucleoside triphosphate hydrolases"/>
    <property type="match status" value="1"/>
</dbReference>
<dbReference type="Gene3D" id="3.40.50.300">
    <property type="entry name" value="P-loop containing nucleotide triphosphate hydrolases"/>
    <property type="match status" value="1"/>
</dbReference>
<comment type="catalytic activity">
    <reaction evidence="11">
        <text>ATP + H2O = ADP + phosphate + H(+)</text>
        <dbReference type="Rhea" id="RHEA:13065"/>
        <dbReference type="ChEBI" id="CHEBI:15377"/>
        <dbReference type="ChEBI" id="CHEBI:15378"/>
        <dbReference type="ChEBI" id="CHEBI:30616"/>
        <dbReference type="ChEBI" id="CHEBI:43474"/>
        <dbReference type="ChEBI" id="CHEBI:456216"/>
        <dbReference type="EC" id="5.6.2.3"/>
    </reaction>
</comment>
<dbReference type="InterPro" id="IPR007693">
    <property type="entry name" value="DNA_helicase_DnaB-like_N"/>
</dbReference>
<dbReference type="GO" id="GO:0016787">
    <property type="term" value="F:hydrolase activity"/>
    <property type="evidence" value="ECO:0007669"/>
    <property type="project" value="UniProtKB-KW"/>
</dbReference>
<name>A0A1Z9YXT3_9GAMM</name>
<keyword evidence="3" id="KW-0235">DNA replication</keyword>
<dbReference type="InterPro" id="IPR007694">
    <property type="entry name" value="DNA_helicase_DnaB-like_C"/>
</dbReference>
<dbReference type="AlphaFoldDB" id="A0A1Z9YXT3"/>
<evidence type="ECO:0000256" key="1">
    <source>
        <dbReference type="ARBA" id="ARBA00008428"/>
    </source>
</evidence>
<keyword evidence="8" id="KW-0238">DNA-binding</keyword>
<dbReference type="InterPro" id="IPR027417">
    <property type="entry name" value="P-loop_NTPase"/>
</dbReference>
<dbReference type="EMBL" id="NEXX01000003">
    <property type="protein sequence ID" value="OUY07020.1"/>
    <property type="molecule type" value="Genomic_DNA"/>
</dbReference>
<evidence type="ECO:0000313" key="13">
    <source>
        <dbReference type="EMBL" id="OUY07020.1"/>
    </source>
</evidence>
<dbReference type="Pfam" id="PF00772">
    <property type="entry name" value="DnaB"/>
    <property type="match status" value="1"/>
</dbReference>
<accession>A0A1Z9YXT3</accession>
<dbReference type="Proteomes" id="UP000196536">
    <property type="component" value="Unassembled WGS sequence"/>
</dbReference>
<keyword evidence="7" id="KW-0067">ATP-binding</keyword>
<keyword evidence="9" id="KW-0413">Isomerase</keyword>
<evidence type="ECO:0000259" key="12">
    <source>
        <dbReference type="PROSITE" id="PS51199"/>
    </source>
</evidence>
<evidence type="ECO:0000256" key="8">
    <source>
        <dbReference type="ARBA" id="ARBA00023125"/>
    </source>
</evidence>
<protein>
    <recommendedName>
        <fullName evidence="10">DNA 5'-3' helicase</fullName>
        <ecNumber evidence="10">5.6.2.3</ecNumber>
    </recommendedName>
</protein>
<reference evidence="13 14" key="1">
    <citation type="submission" date="2017-05" db="EMBL/GenBank/DDBJ databases">
        <title>Acinetobacter populi ANC 5415 (= PBJ7), whole genome shotgun sequencing project.</title>
        <authorList>
            <person name="Nemec A."/>
            <person name="Radolfova-Krizova L."/>
        </authorList>
    </citation>
    <scope>NUCLEOTIDE SEQUENCE [LARGE SCALE GENOMIC DNA]</scope>
    <source>
        <strain evidence="13 14">PBJ7</strain>
    </source>
</reference>
<organism evidence="13 14">
    <name type="scientific">Acinetobacter populi</name>
    <dbReference type="NCBI Taxonomy" id="1582270"/>
    <lineage>
        <taxon>Bacteria</taxon>
        <taxon>Pseudomonadati</taxon>
        <taxon>Pseudomonadota</taxon>
        <taxon>Gammaproteobacteria</taxon>
        <taxon>Moraxellales</taxon>
        <taxon>Moraxellaceae</taxon>
        <taxon>Acinetobacter</taxon>
    </lineage>
</organism>
<sequence length="444" mass="50008">MSEHELHSTSLEMSVLAALMTIANCYEQLDTKPTVDDFYAARHRYIFTAIEQLALRGEEYDMTLVKNHLQQQGLFDDCGGDDHLNTIMYESSTSLFNVNSYVIKLKKFTERRQVDEVGKKMIILAKSPDADDLTLRAQDLINTLENPDRNKTLIHIADASIEALDIIEQRLSRQRNNTGLAYGVNTGLSTVDYIVGDIEPTHFCVIAARPAMGKTTLAQMIALNAARRNHAPTLFVSCEMTGDQIAARMVSALGRIKFSDIKRGTMSEQDYAMWIDTTTRILNDLPLKIEQKAAATIPEIRESARKVKSEYGSIGLIIIDYLQLLRDPTQRNRYDEISQISRQLKKLAKDFHCPVVALSQLSRDCEKRKPPRPILSDLRESGQIEQDADQVLLLYRDEVYNQNSQEVGVAEIIVAKNRHGATGTARVACVLEMCHFADIQGEVE</sequence>
<dbReference type="Gene3D" id="1.10.860.10">
    <property type="entry name" value="DNAb Helicase, Chain A"/>
    <property type="match status" value="1"/>
</dbReference>
<dbReference type="GO" id="GO:0003677">
    <property type="term" value="F:DNA binding"/>
    <property type="evidence" value="ECO:0007669"/>
    <property type="project" value="UniProtKB-KW"/>
</dbReference>
<dbReference type="GO" id="GO:1990077">
    <property type="term" value="C:primosome complex"/>
    <property type="evidence" value="ECO:0007669"/>
    <property type="project" value="UniProtKB-KW"/>
</dbReference>
<dbReference type="SUPFAM" id="SSF48024">
    <property type="entry name" value="N-terminal domain of DnaB helicase"/>
    <property type="match status" value="1"/>
</dbReference>
<gene>
    <name evidence="13" type="ORF">CAP51_10020</name>
</gene>
<evidence type="ECO:0000256" key="6">
    <source>
        <dbReference type="ARBA" id="ARBA00022806"/>
    </source>
</evidence>
<evidence type="ECO:0000256" key="3">
    <source>
        <dbReference type="ARBA" id="ARBA00022705"/>
    </source>
</evidence>
<dbReference type="Pfam" id="PF03796">
    <property type="entry name" value="DnaB_C"/>
    <property type="match status" value="1"/>
</dbReference>